<feature type="compositionally biased region" description="Low complexity" evidence="2">
    <location>
        <begin position="494"/>
        <end position="511"/>
    </location>
</feature>
<evidence type="ECO:0000259" key="3">
    <source>
        <dbReference type="PROSITE" id="PS50114"/>
    </source>
</evidence>
<feature type="region of interest" description="Disordered" evidence="2">
    <location>
        <begin position="803"/>
        <end position="889"/>
    </location>
</feature>
<feature type="compositionally biased region" description="Low complexity" evidence="2">
    <location>
        <begin position="1078"/>
        <end position="1106"/>
    </location>
</feature>
<dbReference type="OrthoDB" id="2596744at2759"/>
<feature type="region of interest" description="Disordered" evidence="2">
    <location>
        <begin position="39"/>
        <end position="112"/>
    </location>
</feature>
<evidence type="ECO:0000256" key="2">
    <source>
        <dbReference type="SAM" id="MobiDB-lite"/>
    </source>
</evidence>
<feature type="compositionally biased region" description="Basic and acidic residues" evidence="2">
    <location>
        <begin position="284"/>
        <end position="324"/>
    </location>
</feature>
<feature type="region of interest" description="Disordered" evidence="2">
    <location>
        <begin position="263"/>
        <end position="384"/>
    </location>
</feature>
<feature type="compositionally biased region" description="Low complexity" evidence="2">
    <location>
        <begin position="434"/>
        <end position="466"/>
    </location>
</feature>
<dbReference type="EMBL" id="RSCD01000005">
    <property type="protein sequence ID" value="RSH92791.1"/>
    <property type="molecule type" value="Genomic_DNA"/>
</dbReference>
<feature type="compositionally biased region" description="Acidic residues" evidence="2">
    <location>
        <begin position="1459"/>
        <end position="1468"/>
    </location>
</feature>
<dbReference type="GO" id="GO:0006355">
    <property type="term" value="P:regulation of DNA-templated transcription"/>
    <property type="evidence" value="ECO:0007669"/>
    <property type="project" value="InterPro"/>
</dbReference>
<protein>
    <recommendedName>
        <fullName evidence="3">GATA-type domain-containing protein</fullName>
    </recommendedName>
</protein>
<dbReference type="SUPFAM" id="SSF57716">
    <property type="entry name" value="Glucocorticoid receptor-like (DNA-binding domain)"/>
    <property type="match status" value="1"/>
</dbReference>
<keyword evidence="1" id="KW-0863">Zinc-finger</keyword>
<evidence type="ECO:0000313" key="4">
    <source>
        <dbReference type="EMBL" id="RSH92791.1"/>
    </source>
</evidence>
<feature type="compositionally biased region" description="Acidic residues" evidence="2">
    <location>
        <begin position="588"/>
        <end position="598"/>
    </location>
</feature>
<feature type="compositionally biased region" description="Polar residues" evidence="2">
    <location>
        <begin position="1443"/>
        <end position="1455"/>
    </location>
</feature>
<proteinExistence type="predicted"/>
<feature type="compositionally biased region" description="Low complexity" evidence="2">
    <location>
        <begin position="565"/>
        <end position="583"/>
    </location>
</feature>
<feature type="region of interest" description="Disordered" evidence="2">
    <location>
        <begin position="686"/>
        <end position="767"/>
    </location>
</feature>
<name>A0A427YP01_9TREE</name>
<accession>A0A427YP01</accession>
<feature type="region of interest" description="Disordered" evidence="2">
    <location>
        <begin position="938"/>
        <end position="974"/>
    </location>
</feature>
<feature type="compositionally biased region" description="Low complexity" evidence="2">
    <location>
        <begin position="359"/>
        <end position="378"/>
    </location>
</feature>
<feature type="compositionally biased region" description="Low complexity" evidence="2">
    <location>
        <begin position="474"/>
        <end position="484"/>
    </location>
</feature>
<feature type="region of interest" description="Disordered" evidence="2">
    <location>
        <begin position="1311"/>
        <end position="1468"/>
    </location>
</feature>
<feature type="region of interest" description="Disordered" evidence="2">
    <location>
        <begin position="144"/>
        <end position="242"/>
    </location>
</feature>
<keyword evidence="1" id="KW-0479">Metal-binding</keyword>
<keyword evidence="1" id="KW-0862">Zinc</keyword>
<feature type="compositionally biased region" description="Basic and acidic residues" evidence="2">
    <location>
        <begin position="525"/>
        <end position="536"/>
    </location>
</feature>
<dbReference type="GO" id="GO:0043565">
    <property type="term" value="F:sequence-specific DNA binding"/>
    <property type="evidence" value="ECO:0007669"/>
    <property type="project" value="InterPro"/>
</dbReference>
<feature type="domain" description="GATA-type" evidence="3">
    <location>
        <begin position="1264"/>
        <end position="1296"/>
    </location>
</feature>
<feature type="compositionally biased region" description="Basic and acidic residues" evidence="2">
    <location>
        <begin position="50"/>
        <end position="63"/>
    </location>
</feature>
<dbReference type="PROSITE" id="PS50114">
    <property type="entry name" value="GATA_ZN_FINGER_2"/>
    <property type="match status" value="1"/>
</dbReference>
<feature type="compositionally biased region" description="Pro residues" evidence="2">
    <location>
        <begin position="877"/>
        <end position="889"/>
    </location>
</feature>
<sequence length="1468" mass="153047">MASRAIRAALNNPASWIELPTLDHPQYVDQEGYELEEPYVQGEVADAGDEGGREGWKRGKRREEEEDVEMEDAEEDAVEDEAADGEGLGEGEEAEEAEEFEEEEGEREPLLDVGESLVLPYSLTQTRLHHLAHLLPHIFSHPPIPSHSKPRARGPPKSTFLFPTPPPLVQPLPLPEYHGPRKPLDTPESPGHGVDTPDGGDGSGRKVPPPSSPATATTTSKEKGKGKGKSSSSKKSDEDVPAHEIDCIARVTLSVGPISFPGTELWVGRFVEPRAGPTRVARVRPKEKDKGEQSGTKRERPKVPKSERAEKREKRRSMAEDAAMRRARMSAAQTGSPGATATKTTNGSSATTRDEAARPSPSSSSPQHPSSTDPTSQPRCHPSSLALIIIHKAARASASKEELAKLARVVQRLGRGEDVGEGPEEGITKPLVNPPTQAANSTASAASGTARPPTASVASAGPSAAAPKPPPAQATPQTKSTAPAESQTSEPPVTAAKSTEPASTPATSTPSQEGGSAAATQSTLGKDKEEPARPDKEAEDDSSDEEVDMKGPPQVGGGPGPEPTTPTAAPTVPTVPTATTTVGSSLEPEPDVTMDDPSEPSSPVSTASTPLSAAPSPTPFSEPVSASVEGTANAATSTGAAAAIVNTTVVPPLPASVAASVPQSLATASTTMTTAASVPLAATPLPQIPRITPAVPSSPAVRPPSAQPSTPLDPLASQGAPLVRPPPGQPPTSMGSPAVRPSASVPLTAAPMTPVTPPLPPPPPRPKYPLLPRFLLVAFKEAQTEKLLIPLGAGSFVSRVGGDYVTGPPPPPPRLPAPVEPPKPEPVAEIPIAPIATPMEPAAGVQPNGDSKARGRLTQPAPEPEPVVVEAHEAKPKLPPSSGLPPLPGGAPAPGTVLISTFVPAKDWIKLDWAEVEKGLPWVNPALMRTRPIEVKQESVKPLAPDSKPPKSPSRPLRQARSESKGQAHGPRGLYPVTIRLGEVNDETWRKIKVVMEEVAMAEMRDLVQDEPELMKDVMPPPPPAVPVPQPSSTTHTPTVTPLPPAMVHLAASGAKSPPLDALASAPPTGNGLPQTPVPSSVTPTSAALPPSTSPATAVPPASMPAIPVPRPSAPLHPLAVPAARDVLRATLRSRKKSHFTSLLSRVPLRSFLRFRTEAVDPALVEATTDKWAPRPYPMSTKPLYTRSPPPEDEEAVPVALSPERPVKRKKNEVEETVTFEMPVSLDALDERVEEGARTVLGKKRGRGGKVPVDDGRKRYGKRWKAGTTCEGCGRSDLRVWRRGPNGKATLCNPCGDKYLAGELGELVAPGAASGNAEEEGAEGEGGAEREGEEEVEQPEGGKEGSQLQDETIADIKVEGGEEAGIVAGTSDSATVSKPGEAEEPIASVSDPAPAAKVHVAEPDSETAVSPTLPAPVAQQQDDEVQPSGTTLAKDIAPRAAETTVQTSVEEQSAPSADAPEDTAMEVD</sequence>
<feature type="compositionally biased region" description="Polar residues" evidence="2">
    <location>
        <begin position="333"/>
        <end position="351"/>
    </location>
</feature>
<dbReference type="Proteomes" id="UP000279259">
    <property type="component" value="Unassembled WGS sequence"/>
</dbReference>
<dbReference type="GO" id="GO:0008270">
    <property type="term" value="F:zinc ion binding"/>
    <property type="evidence" value="ECO:0007669"/>
    <property type="project" value="UniProtKB-KW"/>
</dbReference>
<feature type="compositionally biased region" description="Low complexity" evidence="2">
    <location>
        <begin position="599"/>
        <end position="615"/>
    </location>
</feature>
<feature type="region of interest" description="Disordered" evidence="2">
    <location>
        <begin position="1054"/>
        <end position="1106"/>
    </location>
</feature>
<feature type="compositionally biased region" description="Low complexity" evidence="2">
    <location>
        <begin position="827"/>
        <end position="843"/>
    </location>
</feature>
<dbReference type="Gene3D" id="3.30.50.10">
    <property type="entry name" value="Erythroid Transcription Factor GATA-1, subunit A"/>
    <property type="match status" value="1"/>
</dbReference>
<comment type="caution">
    <text evidence="4">The sequence shown here is derived from an EMBL/GenBank/DDBJ whole genome shotgun (WGS) entry which is preliminary data.</text>
</comment>
<dbReference type="InterPro" id="IPR000679">
    <property type="entry name" value="Znf_GATA"/>
</dbReference>
<keyword evidence="5" id="KW-1185">Reference proteome</keyword>
<feature type="compositionally biased region" description="Acidic residues" evidence="2">
    <location>
        <begin position="537"/>
        <end position="547"/>
    </location>
</feature>
<feature type="compositionally biased region" description="Polar residues" evidence="2">
    <location>
        <begin position="512"/>
        <end position="524"/>
    </location>
</feature>
<gene>
    <name evidence="4" type="ORF">EHS25_008237</name>
</gene>
<feature type="compositionally biased region" description="Pro residues" evidence="2">
    <location>
        <begin position="754"/>
        <end position="767"/>
    </location>
</feature>
<feature type="compositionally biased region" description="Low complexity" evidence="2">
    <location>
        <begin position="1055"/>
        <end position="1068"/>
    </location>
</feature>
<feature type="compositionally biased region" description="Acidic residues" evidence="2">
    <location>
        <begin position="64"/>
        <end position="106"/>
    </location>
</feature>
<feature type="region of interest" description="Disordered" evidence="2">
    <location>
        <begin position="414"/>
        <end position="636"/>
    </location>
</feature>
<feature type="compositionally biased region" description="Pro residues" evidence="2">
    <location>
        <begin position="807"/>
        <end position="825"/>
    </location>
</feature>
<feature type="compositionally biased region" description="Pro residues" evidence="2">
    <location>
        <begin position="163"/>
        <end position="174"/>
    </location>
</feature>
<evidence type="ECO:0000256" key="1">
    <source>
        <dbReference type="PROSITE-ProRule" id="PRU00094"/>
    </source>
</evidence>
<dbReference type="InterPro" id="IPR013088">
    <property type="entry name" value="Znf_NHR/GATA"/>
</dbReference>
<organism evidence="4 5">
    <name type="scientific">Saitozyma podzolica</name>
    <dbReference type="NCBI Taxonomy" id="1890683"/>
    <lineage>
        <taxon>Eukaryota</taxon>
        <taxon>Fungi</taxon>
        <taxon>Dikarya</taxon>
        <taxon>Basidiomycota</taxon>
        <taxon>Agaricomycotina</taxon>
        <taxon>Tremellomycetes</taxon>
        <taxon>Tremellales</taxon>
        <taxon>Trimorphomycetaceae</taxon>
        <taxon>Saitozyma</taxon>
    </lineage>
</organism>
<evidence type="ECO:0000313" key="5">
    <source>
        <dbReference type="Proteomes" id="UP000279259"/>
    </source>
</evidence>
<reference evidence="4 5" key="1">
    <citation type="submission" date="2018-11" db="EMBL/GenBank/DDBJ databases">
        <title>Genome sequence of Saitozyma podzolica DSM 27192.</title>
        <authorList>
            <person name="Aliyu H."/>
            <person name="Gorte O."/>
            <person name="Ochsenreither K."/>
        </authorList>
    </citation>
    <scope>NUCLEOTIDE SEQUENCE [LARGE SCALE GENOMIC DNA]</scope>
    <source>
        <strain evidence="4 5">DSM 27192</strain>
    </source>
</reference>